<evidence type="ECO:0000313" key="1">
    <source>
        <dbReference type="EMBL" id="SNR67707.1"/>
    </source>
</evidence>
<keyword evidence="2" id="KW-1185">Reference proteome</keyword>
<sequence length="100" mass="10246">MDDAPAQRLAHELAAEHVQPVEPHTARTPGLDLAGVSRDEVAAAIASVAVAVEVIDSRIADWRIAVQGTVADTASSAYAVDPVLALTRLAGPLAEQGEAA</sequence>
<dbReference type="SUPFAM" id="SSF56529">
    <property type="entry name" value="FAH"/>
    <property type="match status" value="1"/>
</dbReference>
<gene>
    <name evidence="1" type="ORF">SAMN06272737_118104</name>
</gene>
<dbReference type="EMBL" id="FZNO01000018">
    <property type="protein sequence ID" value="SNR67707.1"/>
    <property type="molecule type" value="Genomic_DNA"/>
</dbReference>
<dbReference type="AlphaFoldDB" id="A0A238Y994"/>
<dbReference type="InterPro" id="IPR036663">
    <property type="entry name" value="Fumarylacetoacetase_C_sf"/>
</dbReference>
<protein>
    <submittedName>
        <fullName evidence="1">Uncharacterized protein</fullName>
    </submittedName>
</protein>
<organism evidence="1 2">
    <name type="scientific">Blastococcus mobilis</name>
    <dbReference type="NCBI Taxonomy" id="1938746"/>
    <lineage>
        <taxon>Bacteria</taxon>
        <taxon>Bacillati</taxon>
        <taxon>Actinomycetota</taxon>
        <taxon>Actinomycetes</taxon>
        <taxon>Geodermatophilales</taxon>
        <taxon>Geodermatophilaceae</taxon>
        <taxon>Blastococcus</taxon>
    </lineage>
</organism>
<evidence type="ECO:0000313" key="2">
    <source>
        <dbReference type="Proteomes" id="UP000198403"/>
    </source>
</evidence>
<name>A0A238Y994_9ACTN</name>
<dbReference type="RefSeq" id="WP_176445594.1">
    <property type="nucleotide sequence ID" value="NZ_FZNO01000018.1"/>
</dbReference>
<dbReference type="Gene3D" id="3.90.850.10">
    <property type="entry name" value="Fumarylacetoacetase-like, C-terminal domain"/>
    <property type="match status" value="1"/>
</dbReference>
<proteinExistence type="predicted"/>
<accession>A0A238Y994</accession>
<dbReference type="GO" id="GO:0003824">
    <property type="term" value="F:catalytic activity"/>
    <property type="evidence" value="ECO:0007669"/>
    <property type="project" value="InterPro"/>
</dbReference>
<reference evidence="1 2" key="1">
    <citation type="submission" date="2017-06" db="EMBL/GenBank/DDBJ databases">
        <authorList>
            <person name="Kim H.J."/>
            <person name="Triplett B.A."/>
        </authorList>
    </citation>
    <scope>NUCLEOTIDE SEQUENCE [LARGE SCALE GENOMIC DNA]</scope>
    <source>
        <strain evidence="1 2">DSM 44272</strain>
    </source>
</reference>
<dbReference type="Proteomes" id="UP000198403">
    <property type="component" value="Unassembled WGS sequence"/>
</dbReference>